<feature type="compositionally biased region" description="Basic and acidic residues" evidence="1">
    <location>
        <begin position="31"/>
        <end position="41"/>
    </location>
</feature>
<evidence type="ECO:0000313" key="2">
    <source>
        <dbReference type="EMBL" id="MBE9666737.1"/>
    </source>
</evidence>
<comment type="caution">
    <text evidence="2">The sequence shown here is derived from an EMBL/GenBank/DDBJ whole genome shotgun (WGS) entry which is preliminary data.</text>
</comment>
<organism evidence="2 3">
    <name type="scientific">Mucilaginibacter boryungensis</name>
    <dbReference type="NCBI Taxonomy" id="768480"/>
    <lineage>
        <taxon>Bacteria</taxon>
        <taxon>Pseudomonadati</taxon>
        <taxon>Bacteroidota</taxon>
        <taxon>Sphingobacteriia</taxon>
        <taxon>Sphingobacteriales</taxon>
        <taxon>Sphingobacteriaceae</taxon>
        <taxon>Mucilaginibacter</taxon>
    </lineage>
</organism>
<feature type="compositionally biased region" description="Gly residues" evidence="1">
    <location>
        <begin position="71"/>
        <end position="84"/>
    </location>
</feature>
<keyword evidence="3" id="KW-1185">Reference proteome</keyword>
<protein>
    <submittedName>
        <fullName evidence="2">Uncharacterized protein</fullName>
    </submittedName>
</protein>
<sequence>MNIENNSPGQDRDNNKWPKEQAEGATPGFEIDSKGQLEKGSLETNGPNKDIPFNVLNKDGSLADLPDQNVEGGGALDGTVGLGT</sequence>
<accession>A0ABR9XH82</accession>
<feature type="region of interest" description="Disordered" evidence="1">
    <location>
        <begin position="1"/>
        <end position="84"/>
    </location>
</feature>
<reference evidence="2 3" key="1">
    <citation type="submission" date="2020-10" db="EMBL/GenBank/DDBJ databases">
        <title>Mucilaginibacter mali sp. nov., isolated from rhizosphere soil of apple orchard.</title>
        <authorList>
            <person name="Lee J.-S."/>
            <person name="Kim H.S."/>
            <person name="Kim J.-S."/>
        </authorList>
    </citation>
    <scope>NUCLEOTIDE SEQUENCE [LARGE SCALE GENOMIC DNA]</scope>
    <source>
        <strain evidence="2 3">KCTC 23157</strain>
    </source>
</reference>
<dbReference type="EMBL" id="JADFFM010000001">
    <property type="protein sequence ID" value="MBE9666737.1"/>
    <property type="molecule type" value="Genomic_DNA"/>
</dbReference>
<name>A0ABR9XH82_9SPHI</name>
<evidence type="ECO:0000313" key="3">
    <source>
        <dbReference type="Proteomes" id="UP000632774"/>
    </source>
</evidence>
<gene>
    <name evidence="2" type="ORF">IRJ18_10220</name>
</gene>
<dbReference type="Proteomes" id="UP000632774">
    <property type="component" value="Unassembled WGS sequence"/>
</dbReference>
<evidence type="ECO:0000256" key="1">
    <source>
        <dbReference type="SAM" id="MobiDB-lite"/>
    </source>
</evidence>
<proteinExistence type="predicted"/>
<feature type="compositionally biased region" description="Basic and acidic residues" evidence="1">
    <location>
        <begin position="10"/>
        <end position="22"/>
    </location>
</feature>
<dbReference type="RefSeq" id="WP_194106078.1">
    <property type="nucleotide sequence ID" value="NZ_JADFFM010000001.1"/>
</dbReference>